<dbReference type="RefSeq" id="WP_146531618.1">
    <property type="nucleotide sequence ID" value="NZ_SJPV01000033.1"/>
</dbReference>
<keyword evidence="2" id="KW-0812">Transmembrane</keyword>
<dbReference type="Proteomes" id="UP000319143">
    <property type="component" value="Unassembled WGS sequence"/>
</dbReference>
<feature type="transmembrane region" description="Helical" evidence="2">
    <location>
        <begin position="104"/>
        <end position="124"/>
    </location>
</feature>
<evidence type="ECO:0000313" key="4">
    <source>
        <dbReference type="Proteomes" id="UP000319143"/>
    </source>
</evidence>
<comment type="caution">
    <text evidence="3">The sequence shown here is derived from an EMBL/GenBank/DDBJ whole genome shotgun (WGS) entry which is preliminary data.</text>
</comment>
<name>A0A5C6CUA1_9BACT</name>
<evidence type="ECO:0000256" key="1">
    <source>
        <dbReference type="SAM" id="MobiDB-lite"/>
    </source>
</evidence>
<feature type="compositionally biased region" description="Basic and acidic residues" evidence="1">
    <location>
        <begin position="135"/>
        <end position="147"/>
    </location>
</feature>
<evidence type="ECO:0000313" key="3">
    <source>
        <dbReference type="EMBL" id="TWU27998.1"/>
    </source>
</evidence>
<sequence>MDPFEQIWESSRINDYSWGYPAVVWAGVGVLVALSLIRHNAFRRILKVVAIFGLAMMATQWSASEIQEKWRIRREWADTHPAEMTEQGYEALTVDGANLTLGPLIYGFRSGLIFIGVAAALFVFRVAVRKRPVKTPDEATPEIKTKVTTDLPFSDNPYHPPADSG</sequence>
<dbReference type="AlphaFoldDB" id="A0A5C6CUA1"/>
<keyword evidence="4" id="KW-1185">Reference proteome</keyword>
<dbReference type="OrthoDB" id="267758at2"/>
<feature type="transmembrane region" description="Helical" evidence="2">
    <location>
        <begin position="18"/>
        <end position="37"/>
    </location>
</feature>
<proteinExistence type="predicted"/>
<accession>A0A5C6CUA1</accession>
<gene>
    <name evidence="3" type="ORF">Poly41_69800</name>
</gene>
<organism evidence="3 4">
    <name type="scientific">Novipirellula artificiosorum</name>
    <dbReference type="NCBI Taxonomy" id="2528016"/>
    <lineage>
        <taxon>Bacteria</taxon>
        <taxon>Pseudomonadati</taxon>
        <taxon>Planctomycetota</taxon>
        <taxon>Planctomycetia</taxon>
        <taxon>Pirellulales</taxon>
        <taxon>Pirellulaceae</taxon>
        <taxon>Novipirellula</taxon>
    </lineage>
</organism>
<protein>
    <submittedName>
        <fullName evidence="3">Uncharacterized protein</fullName>
    </submittedName>
</protein>
<feature type="region of interest" description="Disordered" evidence="1">
    <location>
        <begin position="135"/>
        <end position="165"/>
    </location>
</feature>
<keyword evidence="2" id="KW-0472">Membrane</keyword>
<reference evidence="3 4" key="1">
    <citation type="submission" date="2019-02" db="EMBL/GenBank/DDBJ databases">
        <title>Deep-cultivation of Planctomycetes and their phenomic and genomic characterization uncovers novel biology.</title>
        <authorList>
            <person name="Wiegand S."/>
            <person name="Jogler M."/>
            <person name="Boedeker C."/>
            <person name="Pinto D."/>
            <person name="Vollmers J."/>
            <person name="Rivas-Marin E."/>
            <person name="Kohn T."/>
            <person name="Peeters S.H."/>
            <person name="Heuer A."/>
            <person name="Rast P."/>
            <person name="Oberbeckmann S."/>
            <person name="Bunk B."/>
            <person name="Jeske O."/>
            <person name="Meyerdierks A."/>
            <person name="Storesund J.E."/>
            <person name="Kallscheuer N."/>
            <person name="Luecker S."/>
            <person name="Lage O.M."/>
            <person name="Pohl T."/>
            <person name="Merkel B.J."/>
            <person name="Hornburger P."/>
            <person name="Mueller R.-W."/>
            <person name="Bruemmer F."/>
            <person name="Labrenz M."/>
            <person name="Spormann A.M."/>
            <person name="Op Den Camp H."/>
            <person name="Overmann J."/>
            <person name="Amann R."/>
            <person name="Jetten M.S.M."/>
            <person name="Mascher T."/>
            <person name="Medema M.H."/>
            <person name="Devos D.P."/>
            <person name="Kaster A.-K."/>
            <person name="Ovreas L."/>
            <person name="Rohde M."/>
            <person name="Galperin M.Y."/>
            <person name="Jogler C."/>
        </authorList>
    </citation>
    <scope>NUCLEOTIDE SEQUENCE [LARGE SCALE GENOMIC DNA]</scope>
    <source>
        <strain evidence="3 4">Poly41</strain>
    </source>
</reference>
<keyword evidence="2" id="KW-1133">Transmembrane helix</keyword>
<feature type="transmembrane region" description="Helical" evidence="2">
    <location>
        <begin position="44"/>
        <end position="63"/>
    </location>
</feature>
<evidence type="ECO:0000256" key="2">
    <source>
        <dbReference type="SAM" id="Phobius"/>
    </source>
</evidence>
<dbReference type="EMBL" id="SJPV01000033">
    <property type="protein sequence ID" value="TWU27998.1"/>
    <property type="molecule type" value="Genomic_DNA"/>
</dbReference>